<protein>
    <submittedName>
        <fullName evidence="2">Sel1 repeat family protein</fullName>
    </submittedName>
    <submittedName>
        <fullName evidence="1">TPR repeat protein</fullName>
    </submittedName>
</protein>
<dbReference type="InterPro" id="IPR052945">
    <property type="entry name" value="Mitotic_Regulator"/>
</dbReference>
<proteinExistence type="predicted"/>
<evidence type="ECO:0000313" key="4">
    <source>
        <dbReference type="Proteomes" id="UP001549111"/>
    </source>
</evidence>
<dbReference type="AlphaFoldDB" id="A0A5C1PX86"/>
<dbReference type="Proteomes" id="UP000323522">
    <property type="component" value="Chromosome"/>
</dbReference>
<dbReference type="InterPro" id="IPR011990">
    <property type="entry name" value="TPR-like_helical_dom_sf"/>
</dbReference>
<dbReference type="InterPro" id="IPR006597">
    <property type="entry name" value="Sel1-like"/>
</dbReference>
<reference evidence="1 4" key="2">
    <citation type="submission" date="2024-06" db="EMBL/GenBank/DDBJ databases">
        <title>Genomic Encyclopedia of Type Strains, Phase IV (KMG-IV): sequencing the most valuable type-strain genomes for metagenomic binning, comparative biology and taxonomic classification.</title>
        <authorList>
            <person name="Goeker M."/>
        </authorList>
    </citation>
    <scope>NUCLEOTIDE SEQUENCE [LARGE SCALE GENOMIC DNA]</scope>
    <source>
        <strain evidence="1 4">D-501</strain>
    </source>
</reference>
<evidence type="ECO:0000313" key="3">
    <source>
        <dbReference type="Proteomes" id="UP000323522"/>
    </source>
</evidence>
<gene>
    <name evidence="1" type="ORF">ABIC99_003899</name>
    <name evidence="2" type="ORF">EWH46_03395</name>
</gene>
<dbReference type="PANTHER" id="PTHR43628">
    <property type="entry name" value="ACTIVATOR OF C KINASE PROTEIN 1-RELATED"/>
    <property type="match status" value="1"/>
</dbReference>
<name>A0A5C1PX86_9BURK</name>
<dbReference type="SMART" id="SM00671">
    <property type="entry name" value="SEL1"/>
    <property type="match status" value="2"/>
</dbReference>
<dbReference type="Pfam" id="PF08238">
    <property type="entry name" value="Sel1"/>
    <property type="match status" value="2"/>
</dbReference>
<reference evidence="2 3" key="1">
    <citation type="submission" date="2019-02" db="EMBL/GenBank/DDBJ databases">
        <title>Complete Genome Sequence and Methylome Analysis of Sphaerotilus natans subsp. sulfidivorans D-507.</title>
        <authorList>
            <person name="Fomenkov A."/>
            <person name="Gridneva E."/>
            <person name="Smolyakov D."/>
            <person name="Dubinina G."/>
            <person name="Vincze T."/>
            <person name="Grabovich M."/>
            <person name="Roberts R.J."/>
        </authorList>
    </citation>
    <scope>NUCLEOTIDE SEQUENCE [LARGE SCALE GENOMIC DNA]</scope>
    <source>
        <strain evidence="2 3">D-507</strain>
    </source>
</reference>
<dbReference type="OrthoDB" id="5365194at2"/>
<dbReference type="SUPFAM" id="SSF81901">
    <property type="entry name" value="HCP-like"/>
    <property type="match status" value="1"/>
</dbReference>
<dbReference type="EMBL" id="CP035708">
    <property type="protein sequence ID" value="QEM99917.1"/>
    <property type="molecule type" value="Genomic_DNA"/>
</dbReference>
<accession>A0A5C1PX86</accession>
<dbReference type="KEGG" id="snn:EWH46_03395"/>
<dbReference type="PANTHER" id="PTHR43628:SF1">
    <property type="entry name" value="CHITIN SYNTHASE REGULATORY FACTOR 2-RELATED"/>
    <property type="match status" value="1"/>
</dbReference>
<dbReference type="Proteomes" id="UP001549111">
    <property type="component" value="Unassembled WGS sequence"/>
</dbReference>
<dbReference type="Gene3D" id="1.25.40.10">
    <property type="entry name" value="Tetratricopeptide repeat domain"/>
    <property type="match status" value="1"/>
</dbReference>
<keyword evidence="4" id="KW-1185">Reference proteome</keyword>
<sequence length="195" mass="22182">MTKTTSLALSLALTLGGCLQTVPSANVRICDDKGCSDRPRDTATFDTTKDDNPEETRRLATLKDIAAKDPRAAYDLGIRLMRGDGVRMDSYQAIQWLRQAGERGDLRAQAALGRIYLTGLQEMGSDPAEAERWLSVAAERGDKESARLLPEANKAKQDEQARYRWREHYRKNGIAWWYSAYPYYWAWRAGVWVLY</sequence>
<evidence type="ECO:0000313" key="2">
    <source>
        <dbReference type="EMBL" id="QEM99917.1"/>
    </source>
</evidence>
<dbReference type="RefSeq" id="WP_149502669.1">
    <property type="nucleotide sequence ID" value="NZ_CP035708.1"/>
</dbReference>
<dbReference type="PROSITE" id="PS51257">
    <property type="entry name" value="PROKAR_LIPOPROTEIN"/>
    <property type="match status" value="1"/>
</dbReference>
<evidence type="ECO:0000313" key="1">
    <source>
        <dbReference type="EMBL" id="MET3606064.1"/>
    </source>
</evidence>
<dbReference type="EMBL" id="JBEPLS010000033">
    <property type="protein sequence ID" value="MET3606064.1"/>
    <property type="molecule type" value="Genomic_DNA"/>
</dbReference>
<organism evidence="2 3">
    <name type="scientific">Sphaerotilus sulfidivorans</name>
    <dbReference type="NCBI Taxonomy" id="639200"/>
    <lineage>
        <taxon>Bacteria</taxon>
        <taxon>Pseudomonadati</taxon>
        <taxon>Pseudomonadota</taxon>
        <taxon>Betaproteobacteria</taxon>
        <taxon>Burkholderiales</taxon>
        <taxon>Sphaerotilaceae</taxon>
        <taxon>Sphaerotilus</taxon>
    </lineage>
</organism>